<evidence type="ECO:0000256" key="4">
    <source>
        <dbReference type="ARBA" id="ARBA00022643"/>
    </source>
</evidence>
<gene>
    <name evidence="7" type="ORF">A4H34_03590</name>
</gene>
<dbReference type="Proteomes" id="UP000078368">
    <property type="component" value="Unassembled WGS sequence"/>
</dbReference>
<dbReference type="OrthoDB" id="9809288at2"/>
<evidence type="ECO:0000256" key="5">
    <source>
        <dbReference type="ARBA" id="ARBA00023002"/>
    </source>
</evidence>
<keyword evidence="3" id="KW-0285">Flavoprotein</keyword>
<comment type="similarity">
    <text evidence="2">Belongs to the nitroreductase family.</text>
</comment>
<evidence type="ECO:0000313" key="7">
    <source>
        <dbReference type="EMBL" id="OAP86264.1"/>
    </source>
</evidence>
<dbReference type="InterPro" id="IPR000415">
    <property type="entry name" value="Nitroreductase-like"/>
</dbReference>
<dbReference type="Pfam" id="PF00881">
    <property type="entry name" value="Nitroreductase"/>
    <property type="match status" value="1"/>
</dbReference>
<keyword evidence="8" id="KW-1185">Reference proteome</keyword>
<comment type="caution">
    <text evidence="7">The sequence shown here is derived from an EMBL/GenBank/DDBJ whole genome shotgun (WGS) entry which is preliminary data.</text>
</comment>
<evidence type="ECO:0000313" key="8">
    <source>
        <dbReference type="Proteomes" id="UP000078368"/>
    </source>
</evidence>
<sequence>MTTPDIPRSEIANALEFRHACKAFDASRKIPDPDVELIVDAIRLAPSSYGFEPWNVIIAQSEDLRNAVKAFAGNNAARFDASHFLIFTAKTGLQITRKGGHIDHILRDVRGLDDDEADDFKAFWTKWAERDFKLITADVVHQWAARQAYIALGGAMLAAAERGIDSCPIEGFSIDGVREILTERGLIDPTDSSPVVMLALGYRAGGQPAHSRRDLEEIVRWA</sequence>
<dbReference type="STRING" id="1823756.A4H34_03590"/>
<protein>
    <recommendedName>
        <fullName evidence="6">Nitroreductase domain-containing protein</fullName>
    </recommendedName>
</protein>
<organism evidence="7 8">
    <name type="scientific">Peptidiphaga gingivicola</name>
    <dbReference type="NCBI Taxonomy" id="2741497"/>
    <lineage>
        <taxon>Bacteria</taxon>
        <taxon>Bacillati</taxon>
        <taxon>Actinomycetota</taxon>
        <taxon>Actinomycetes</taxon>
        <taxon>Actinomycetales</taxon>
        <taxon>Actinomycetaceae</taxon>
        <taxon>Peptidiphaga</taxon>
    </lineage>
</organism>
<dbReference type="RefSeq" id="WP_064231112.1">
    <property type="nucleotide sequence ID" value="NZ_LVZK01000001.1"/>
</dbReference>
<dbReference type="EMBL" id="LVZK01000001">
    <property type="protein sequence ID" value="OAP86264.1"/>
    <property type="molecule type" value="Genomic_DNA"/>
</dbReference>
<keyword evidence="5" id="KW-0560">Oxidoreductase</keyword>
<evidence type="ECO:0000256" key="3">
    <source>
        <dbReference type="ARBA" id="ARBA00022630"/>
    </source>
</evidence>
<dbReference type="PANTHER" id="PTHR43673">
    <property type="entry name" value="NAD(P)H NITROREDUCTASE YDGI-RELATED"/>
    <property type="match status" value="1"/>
</dbReference>
<dbReference type="Gene3D" id="3.40.109.10">
    <property type="entry name" value="NADH Oxidase"/>
    <property type="match status" value="1"/>
</dbReference>
<dbReference type="AlphaFoldDB" id="A0A179B5E2"/>
<keyword evidence="4" id="KW-0288">FMN</keyword>
<dbReference type="GO" id="GO:0016491">
    <property type="term" value="F:oxidoreductase activity"/>
    <property type="evidence" value="ECO:0007669"/>
    <property type="project" value="UniProtKB-KW"/>
</dbReference>
<comment type="cofactor">
    <cofactor evidence="1">
        <name>FMN</name>
        <dbReference type="ChEBI" id="CHEBI:58210"/>
    </cofactor>
</comment>
<dbReference type="PANTHER" id="PTHR43673:SF2">
    <property type="entry name" value="NITROREDUCTASE"/>
    <property type="match status" value="1"/>
</dbReference>
<evidence type="ECO:0000256" key="1">
    <source>
        <dbReference type="ARBA" id="ARBA00001917"/>
    </source>
</evidence>
<name>A0A179B5E2_9ACTO</name>
<dbReference type="InterPro" id="IPR029479">
    <property type="entry name" value="Nitroreductase"/>
</dbReference>
<reference evidence="7 8" key="1">
    <citation type="submission" date="2016-04" db="EMBL/GenBank/DDBJ databases">
        <title>Peptidophaga gingivicola gen. nov., sp. nov., isolated from human subgingival plaque.</title>
        <authorList>
            <person name="Beall C.J."/>
            <person name="Mokrzan E.M."/>
            <person name="Griffen A.L."/>
            <person name="Leys E.J."/>
        </authorList>
    </citation>
    <scope>NUCLEOTIDE SEQUENCE [LARGE SCALE GENOMIC DNA]</scope>
    <source>
        <strain evidence="7 8">BA112</strain>
    </source>
</reference>
<evidence type="ECO:0000259" key="6">
    <source>
        <dbReference type="Pfam" id="PF00881"/>
    </source>
</evidence>
<evidence type="ECO:0000256" key="2">
    <source>
        <dbReference type="ARBA" id="ARBA00007118"/>
    </source>
</evidence>
<accession>A0A179B5E2</accession>
<proteinExistence type="inferred from homology"/>
<dbReference type="SUPFAM" id="SSF55469">
    <property type="entry name" value="FMN-dependent nitroreductase-like"/>
    <property type="match status" value="1"/>
</dbReference>
<feature type="domain" description="Nitroreductase" evidence="6">
    <location>
        <begin position="16"/>
        <end position="202"/>
    </location>
</feature>